<evidence type="ECO:0000256" key="4">
    <source>
        <dbReference type="ARBA" id="ARBA00022692"/>
    </source>
</evidence>
<dbReference type="Proteomes" id="UP000231067">
    <property type="component" value="Unassembled WGS sequence"/>
</dbReference>
<accession>A0A2H0A9P7</accession>
<keyword evidence="6 9" id="KW-1133">Transmembrane helix</keyword>
<dbReference type="AlphaFoldDB" id="A0A2H0A9P7"/>
<dbReference type="InterPro" id="IPR002898">
    <property type="entry name" value="MotA_ExbB_proton_chnl"/>
</dbReference>
<evidence type="ECO:0000256" key="1">
    <source>
        <dbReference type="ARBA" id="ARBA00004651"/>
    </source>
</evidence>
<comment type="subcellular location">
    <subcellularLocation>
        <location evidence="1">Cell membrane</location>
        <topology evidence="1">Multi-pass membrane protein</topology>
    </subcellularLocation>
    <subcellularLocation>
        <location evidence="8">Membrane</location>
        <topology evidence="8">Multi-pass membrane protein</topology>
    </subcellularLocation>
</comment>
<comment type="similarity">
    <text evidence="8">Belongs to the exbB/tolQ family.</text>
</comment>
<proteinExistence type="inferred from homology"/>
<dbReference type="Pfam" id="PF01618">
    <property type="entry name" value="MotA_ExbB"/>
    <property type="match status" value="1"/>
</dbReference>
<keyword evidence="7 9" id="KW-0472">Membrane</keyword>
<feature type="transmembrane region" description="Helical" evidence="9">
    <location>
        <begin position="109"/>
        <end position="137"/>
    </location>
</feature>
<evidence type="ECO:0000256" key="5">
    <source>
        <dbReference type="ARBA" id="ARBA00022927"/>
    </source>
</evidence>
<evidence type="ECO:0000256" key="6">
    <source>
        <dbReference type="ARBA" id="ARBA00022989"/>
    </source>
</evidence>
<evidence type="ECO:0000256" key="9">
    <source>
        <dbReference type="SAM" id="Phobius"/>
    </source>
</evidence>
<feature type="domain" description="MotA/TolQ/ExbB proton channel" evidence="10">
    <location>
        <begin position="91"/>
        <end position="190"/>
    </location>
</feature>
<gene>
    <name evidence="11" type="ORF">COX18_01220</name>
</gene>
<reference evidence="11 12" key="1">
    <citation type="submission" date="2017-09" db="EMBL/GenBank/DDBJ databases">
        <title>Depth-based differentiation of microbial function through sediment-hosted aquifers and enrichment of novel symbionts in the deep terrestrial subsurface.</title>
        <authorList>
            <person name="Probst A.J."/>
            <person name="Ladd B."/>
            <person name="Jarett J.K."/>
            <person name="Geller-Mcgrath D.E."/>
            <person name="Sieber C.M."/>
            <person name="Emerson J.B."/>
            <person name="Anantharaman K."/>
            <person name="Thomas B.C."/>
            <person name="Malmstrom R."/>
            <person name="Stieglmeier M."/>
            <person name="Klingl A."/>
            <person name="Woyke T."/>
            <person name="Ryan C.M."/>
            <person name="Banfield J.F."/>
        </authorList>
    </citation>
    <scope>NUCLEOTIDE SEQUENCE [LARGE SCALE GENOMIC DNA]</scope>
    <source>
        <strain evidence="11">CG23_combo_of_CG06-09_8_20_14_all_40_23</strain>
    </source>
</reference>
<protein>
    <submittedName>
        <fullName evidence="11">Biopolymer transporter ExbB</fullName>
    </submittedName>
</protein>
<evidence type="ECO:0000256" key="2">
    <source>
        <dbReference type="ARBA" id="ARBA00022448"/>
    </source>
</evidence>
<feature type="transmembrane region" description="Helical" evidence="9">
    <location>
        <begin position="157"/>
        <end position="178"/>
    </location>
</feature>
<dbReference type="GO" id="GO:0017038">
    <property type="term" value="P:protein import"/>
    <property type="evidence" value="ECO:0007669"/>
    <property type="project" value="TreeGrafter"/>
</dbReference>
<keyword evidence="3" id="KW-1003">Cell membrane</keyword>
<keyword evidence="5 8" id="KW-0653">Protein transport</keyword>
<dbReference type="PANTHER" id="PTHR30625">
    <property type="entry name" value="PROTEIN TOLQ"/>
    <property type="match status" value="1"/>
</dbReference>
<evidence type="ECO:0000256" key="8">
    <source>
        <dbReference type="RuleBase" id="RU004057"/>
    </source>
</evidence>
<comment type="caution">
    <text evidence="11">The sequence shown here is derived from an EMBL/GenBank/DDBJ whole genome shotgun (WGS) entry which is preliminary data.</text>
</comment>
<name>A0A2H0A9P7_9BACT</name>
<evidence type="ECO:0000256" key="7">
    <source>
        <dbReference type="ARBA" id="ARBA00023136"/>
    </source>
</evidence>
<keyword evidence="2 8" id="KW-0813">Transport</keyword>
<evidence type="ECO:0000313" key="11">
    <source>
        <dbReference type="EMBL" id="PIP42175.1"/>
    </source>
</evidence>
<evidence type="ECO:0000259" key="10">
    <source>
        <dbReference type="Pfam" id="PF01618"/>
    </source>
</evidence>
<dbReference type="PANTHER" id="PTHR30625:SF15">
    <property type="entry name" value="BIOPOLYMER TRANSPORT PROTEIN EXBB"/>
    <property type="match status" value="1"/>
</dbReference>
<dbReference type="GO" id="GO:0005886">
    <property type="term" value="C:plasma membrane"/>
    <property type="evidence" value="ECO:0007669"/>
    <property type="project" value="UniProtKB-SubCell"/>
</dbReference>
<keyword evidence="4 9" id="KW-0812">Transmembrane</keyword>
<dbReference type="InterPro" id="IPR050790">
    <property type="entry name" value="ExbB/TolQ_transport"/>
</dbReference>
<sequence length="208" mass="22736">MTIDILAVLRESFTMMILLVCSMLLLAFVIERWWFFHKISVDINKFMDSIQKFINAGKFMEAVSFCDNTMGAVPAVVKTGLINRYLHKPDLEELMIGTRLEQMIKMERFLNILGTLGNISPLIGLFGTVVGIIRAFHDLAASGSGGPAVVAAGISEALVATAAGLMVAIPAVVCYNYFTKQMKTTVMSMDICSRKLLVMLTGGLESEG</sequence>
<organism evidence="11 12">
    <name type="scientific">Candidatus Desantisbacteria bacterium CG23_combo_of_CG06-09_8_20_14_all_40_23</name>
    <dbReference type="NCBI Taxonomy" id="1974550"/>
    <lineage>
        <taxon>Bacteria</taxon>
        <taxon>Candidatus Desantisiibacteriota</taxon>
    </lineage>
</organism>
<evidence type="ECO:0000256" key="3">
    <source>
        <dbReference type="ARBA" id="ARBA00022475"/>
    </source>
</evidence>
<feature type="transmembrane region" description="Helical" evidence="9">
    <location>
        <begin position="12"/>
        <end position="30"/>
    </location>
</feature>
<dbReference type="EMBL" id="PCSH01000020">
    <property type="protein sequence ID" value="PIP42175.1"/>
    <property type="molecule type" value="Genomic_DNA"/>
</dbReference>
<evidence type="ECO:0000313" key="12">
    <source>
        <dbReference type="Proteomes" id="UP000231067"/>
    </source>
</evidence>